<name>A0ABN9PHW1_9DINO</name>
<evidence type="ECO:0008006" key="3">
    <source>
        <dbReference type="Google" id="ProtNLM"/>
    </source>
</evidence>
<proteinExistence type="predicted"/>
<protein>
    <recommendedName>
        <fullName evidence="3">RNA-directed RNA polymerase</fullName>
    </recommendedName>
</protein>
<gene>
    <name evidence="1" type="ORF">PCOR1329_LOCUS2824</name>
</gene>
<dbReference type="Proteomes" id="UP001189429">
    <property type="component" value="Unassembled WGS sequence"/>
</dbReference>
<sequence length="245" mass="26784">VEEELRARMEALGKALILRWRADGVLGAHKHRLGGALRALHSTLGLPDDVFNSFKQVKVQGDMEPRHDIDYRGIWEPLETGFEGLRCHCGTVVFSSTPMRYNALPTERVGTAALDGQRGTDHQALSAIPPPRGAGHQDPEGAVGEAAGAVDSNAGPERLDAALLEAGRVGGLGPEQLSWLAAALKDPPMSTTQEEQKAASLNLFIAERLEELEEWRRGSNRPRSFVRLRQKNIAEFIAERATELE</sequence>
<evidence type="ECO:0000313" key="1">
    <source>
        <dbReference type="EMBL" id="CAK0792124.1"/>
    </source>
</evidence>
<evidence type="ECO:0000313" key="2">
    <source>
        <dbReference type="Proteomes" id="UP001189429"/>
    </source>
</evidence>
<comment type="caution">
    <text evidence="1">The sequence shown here is derived from an EMBL/GenBank/DDBJ whole genome shotgun (WGS) entry which is preliminary data.</text>
</comment>
<accession>A0ABN9PHW1</accession>
<feature type="non-terminal residue" evidence="1">
    <location>
        <position position="245"/>
    </location>
</feature>
<organism evidence="1 2">
    <name type="scientific">Prorocentrum cordatum</name>
    <dbReference type="NCBI Taxonomy" id="2364126"/>
    <lineage>
        <taxon>Eukaryota</taxon>
        <taxon>Sar</taxon>
        <taxon>Alveolata</taxon>
        <taxon>Dinophyceae</taxon>
        <taxon>Prorocentrales</taxon>
        <taxon>Prorocentraceae</taxon>
        <taxon>Prorocentrum</taxon>
    </lineage>
</organism>
<dbReference type="EMBL" id="CAUYUJ010000715">
    <property type="protein sequence ID" value="CAK0792124.1"/>
    <property type="molecule type" value="Genomic_DNA"/>
</dbReference>
<feature type="non-terminal residue" evidence="1">
    <location>
        <position position="1"/>
    </location>
</feature>
<reference evidence="1" key="1">
    <citation type="submission" date="2023-10" db="EMBL/GenBank/DDBJ databases">
        <authorList>
            <person name="Chen Y."/>
            <person name="Shah S."/>
            <person name="Dougan E. K."/>
            <person name="Thang M."/>
            <person name="Chan C."/>
        </authorList>
    </citation>
    <scope>NUCLEOTIDE SEQUENCE [LARGE SCALE GENOMIC DNA]</scope>
</reference>
<keyword evidence="2" id="KW-1185">Reference proteome</keyword>